<sequence length="258" mass="27994">MFPSLPSSLSTAVPCGTPSLPPLAYGYVASSFGYQDAAQYFGHLLKLRCSDWVAISGADGRYGELIVLDLRPVHNTLSPGHPVIGVSMDLDSRCHSVPQDCVLAQRIWRPQSELDYHRHVSDAALERPIFFLHNNGRLGLAVASTLSGDFSTLRSVSQPVNMGGKTTTTVRIHLYGVPAYKCQIHIRDDTPNRAPIVLGRLIRLLGRQVADFLNKNGMGARGLNSETTIIVGVVQVSAGCWMPILAQAASHPFSTISY</sequence>
<dbReference type="EMBL" id="MU273586">
    <property type="protein sequence ID" value="KAI0031274.1"/>
    <property type="molecule type" value="Genomic_DNA"/>
</dbReference>
<proteinExistence type="predicted"/>
<protein>
    <submittedName>
        <fullName evidence="1">Uncharacterized protein</fullName>
    </submittedName>
</protein>
<keyword evidence="2" id="KW-1185">Reference proteome</keyword>
<reference evidence="1" key="1">
    <citation type="submission" date="2021-02" db="EMBL/GenBank/DDBJ databases">
        <authorList>
            <consortium name="DOE Joint Genome Institute"/>
            <person name="Ahrendt S."/>
            <person name="Looney B.P."/>
            <person name="Miyauchi S."/>
            <person name="Morin E."/>
            <person name="Drula E."/>
            <person name="Courty P.E."/>
            <person name="Chicoki N."/>
            <person name="Fauchery L."/>
            <person name="Kohler A."/>
            <person name="Kuo A."/>
            <person name="Labutti K."/>
            <person name="Pangilinan J."/>
            <person name="Lipzen A."/>
            <person name="Riley R."/>
            <person name="Andreopoulos W."/>
            <person name="He G."/>
            <person name="Johnson J."/>
            <person name="Barry K.W."/>
            <person name="Grigoriev I.V."/>
            <person name="Nagy L."/>
            <person name="Hibbett D."/>
            <person name="Henrissat B."/>
            <person name="Matheny P.B."/>
            <person name="Labbe J."/>
            <person name="Martin F."/>
        </authorList>
    </citation>
    <scope>NUCLEOTIDE SEQUENCE</scope>
    <source>
        <strain evidence="1">EC-137</strain>
    </source>
</reference>
<accession>A0ACB8QHR0</accession>
<organism evidence="1 2">
    <name type="scientific">Vararia minispora EC-137</name>
    <dbReference type="NCBI Taxonomy" id="1314806"/>
    <lineage>
        <taxon>Eukaryota</taxon>
        <taxon>Fungi</taxon>
        <taxon>Dikarya</taxon>
        <taxon>Basidiomycota</taxon>
        <taxon>Agaricomycotina</taxon>
        <taxon>Agaricomycetes</taxon>
        <taxon>Russulales</taxon>
        <taxon>Lachnocladiaceae</taxon>
        <taxon>Vararia</taxon>
    </lineage>
</organism>
<evidence type="ECO:0000313" key="1">
    <source>
        <dbReference type="EMBL" id="KAI0031274.1"/>
    </source>
</evidence>
<comment type="caution">
    <text evidence="1">The sequence shown here is derived from an EMBL/GenBank/DDBJ whole genome shotgun (WGS) entry which is preliminary data.</text>
</comment>
<name>A0ACB8QHR0_9AGAM</name>
<reference evidence="1" key="2">
    <citation type="journal article" date="2022" name="New Phytol.">
        <title>Evolutionary transition to the ectomycorrhizal habit in the genomes of a hyperdiverse lineage of mushroom-forming fungi.</title>
        <authorList>
            <person name="Looney B."/>
            <person name="Miyauchi S."/>
            <person name="Morin E."/>
            <person name="Drula E."/>
            <person name="Courty P.E."/>
            <person name="Kohler A."/>
            <person name="Kuo A."/>
            <person name="LaButti K."/>
            <person name="Pangilinan J."/>
            <person name="Lipzen A."/>
            <person name="Riley R."/>
            <person name="Andreopoulos W."/>
            <person name="He G."/>
            <person name="Johnson J."/>
            <person name="Nolan M."/>
            <person name="Tritt A."/>
            <person name="Barry K.W."/>
            <person name="Grigoriev I.V."/>
            <person name="Nagy L.G."/>
            <person name="Hibbett D."/>
            <person name="Henrissat B."/>
            <person name="Matheny P.B."/>
            <person name="Labbe J."/>
            <person name="Martin F.M."/>
        </authorList>
    </citation>
    <scope>NUCLEOTIDE SEQUENCE</scope>
    <source>
        <strain evidence="1">EC-137</strain>
    </source>
</reference>
<dbReference type="Proteomes" id="UP000814128">
    <property type="component" value="Unassembled WGS sequence"/>
</dbReference>
<gene>
    <name evidence="1" type="ORF">K488DRAFT_86964</name>
</gene>
<evidence type="ECO:0000313" key="2">
    <source>
        <dbReference type="Proteomes" id="UP000814128"/>
    </source>
</evidence>